<dbReference type="Proteomes" id="UP000309676">
    <property type="component" value="Unassembled WGS sequence"/>
</dbReference>
<protein>
    <submittedName>
        <fullName evidence="5">BlaI/MecI/CopY family transcriptional regulator</fullName>
    </submittedName>
</protein>
<dbReference type="EMBL" id="VCIW01000017">
    <property type="protein sequence ID" value="TLS50006.1"/>
    <property type="molecule type" value="Genomic_DNA"/>
</dbReference>
<evidence type="ECO:0000313" key="6">
    <source>
        <dbReference type="Proteomes" id="UP000309676"/>
    </source>
</evidence>
<sequence length="143" mass="16278">MTVKRVNVKEEGLNVFFGPLEAKIMELIWRKGGYSAKEMQMELSAENPISFNAVMTVMNRLSLKGYLKKQKKGSGRGRASIFFPVQNKDEFILEQTRSITQGLMNEYGEYVVPHMLDALEQADPELITKLEEKLSSLKSRSSK</sequence>
<evidence type="ECO:0000313" key="5">
    <source>
        <dbReference type="EMBL" id="TLS50006.1"/>
    </source>
</evidence>
<dbReference type="RefSeq" id="WP_138196490.1">
    <property type="nucleotide sequence ID" value="NZ_VCIW01000017.1"/>
</dbReference>
<evidence type="ECO:0000256" key="1">
    <source>
        <dbReference type="ARBA" id="ARBA00011046"/>
    </source>
</evidence>
<dbReference type="Pfam" id="PF03965">
    <property type="entry name" value="Penicillinase_R"/>
    <property type="match status" value="1"/>
</dbReference>
<dbReference type="InterPro" id="IPR005650">
    <property type="entry name" value="BlaI_family"/>
</dbReference>
<proteinExistence type="inferred from homology"/>
<dbReference type="GO" id="GO:0003677">
    <property type="term" value="F:DNA binding"/>
    <property type="evidence" value="ECO:0007669"/>
    <property type="project" value="UniProtKB-KW"/>
</dbReference>
<accession>A0A5R9G6N1</accession>
<gene>
    <name evidence="5" type="ORF">FE782_21960</name>
</gene>
<name>A0A5R9G6N1_9BACL</name>
<dbReference type="GO" id="GO:0045892">
    <property type="term" value="P:negative regulation of DNA-templated transcription"/>
    <property type="evidence" value="ECO:0007669"/>
    <property type="project" value="InterPro"/>
</dbReference>
<dbReference type="Gene3D" id="1.10.10.10">
    <property type="entry name" value="Winged helix-like DNA-binding domain superfamily/Winged helix DNA-binding domain"/>
    <property type="match status" value="1"/>
</dbReference>
<dbReference type="SUPFAM" id="SSF46785">
    <property type="entry name" value="Winged helix' DNA-binding domain"/>
    <property type="match status" value="1"/>
</dbReference>
<evidence type="ECO:0000256" key="4">
    <source>
        <dbReference type="ARBA" id="ARBA00023163"/>
    </source>
</evidence>
<evidence type="ECO:0000256" key="2">
    <source>
        <dbReference type="ARBA" id="ARBA00023015"/>
    </source>
</evidence>
<dbReference type="AlphaFoldDB" id="A0A5R9G6N1"/>
<keyword evidence="3" id="KW-0238">DNA-binding</keyword>
<organism evidence="5 6">
    <name type="scientific">Paenibacillus antri</name>
    <dbReference type="NCBI Taxonomy" id="2582848"/>
    <lineage>
        <taxon>Bacteria</taxon>
        <taxon>Bacillati</taxon>
        <taxon>Bacillota</taxon>
        <taxon>Bacilli</taxon>
        <taxon>Bacillales</taxon>
        <taxon>Paenibacillaceae</taxon>
        <taxon>Paenibacillus</taxon>
    </lineage>
</organism>
<evidence type="ECO:0000256" key="3">
    <source>
        <dbReference type="ARBA" id="ARBA00023125"/>
    </source>
</evidence>
<comment type="caution">
    <text evidence="5">The sequence shown here is derived from an EMBL/GenBank/DDBJ whole genome shotgun (WGS) entry which is preliminary data.</text>
</comment>
<comment type="similarity">
    <text evidence="1">Belongs to the BlaI transcriptional regulatory family.</text>
</comment>
<keyword evidence="2" id="KW-0805">Transcription regulation</keyword>
<reference evidence="5 6" key="1">
    <citation type="submission" date="2019-05" db="EMBL/GenBank/DDBJ databases">
        <authorList>
            <person name="Narsing Rao M.P."/>
            <person name="Li W.J."/>
        </authorList>
    </citation>
    <scope>NUCLEOTIDE SEQUENCE [LARGE SCALE GENOMIC DNA]</scope>
    <source>
        <strain evidence="5 6">SYSU_K30003</strain>
    </source>
</reference>
<dbReference type="InterPro" id="IPR036390">
    <property type="entry name" value="WH_DNA-bd_sf"/>
</dbReference>
<dbReference type="OrthoDB" id="122824at2"/>
<keyword evidence="6" id="KW-1185">Reference proteome</keyword>
<dbReference type="InterPro" id="IPR036388">
    <property type="entry name" value="WH-like_DNA-bd_sf"/>
</dbReference>
<keyword evidence="4" id="KW-0804">Transcription</keyword>